<evidence type="ECO:0000313" key="3">
    <source>
        <dbReference type="EMBL" id="WXA41907.1"/>
    </source>
</evidence>
<keyword evidence="3" id="KW-0614">Plasmid</keyword>
<keyword evidence="1" id="KW-0472">Membrane</keyword>
<keyword evidence="1" id="KW-1133">Transmembrane helix</keyword>
<evidence type="ECO:0000313" key="2">
    <source>
        <dbReference type="EMBL" id="CVK21674.1"/>
    </source>
</evidence>
<accession>A0A1U7M9U2</accession>
<protein>
    <recommendedName>
        <fullName evidence="6">Pilus assembly protein, PilO</fullName>
    </recommendedName>
</protein>
<evidence type="ECO:0000313" key="4">
    <source>
        <dbReference type="Proteomes" id="UP000186950"/>
    </source>
</evidence>
<gene>
    <name evidence="3" type="ORF">SPSPH_047190</name>
    <name evidence="2" type="ORF">SSPH_04369</name>
</gene>
<dbReference type="InterPro" id="IPR014717">
    <property type="entry name" value="Transl_elong_EF1B/ribsomal_bS6"/>
</dbReference>
<dbReference type="AlphaFoldDB" id="A0A1U7M9U2"/>
<evidence type="ECO:0000313" key="5">
    <source>
        <dbReference type="Proteomes" id="UP000245702"/>
    </source>
</evidence>
<reference evidence="2 5" key="1">
    <citation type="submission" date="2016-01" db="EMBL/GenBank/DDBJ databases">
        <authorList>
            <person name="Brown R."/>
        </authorList>
    </citation>
    <scope>NUCLEOTIDE SEQUENCE [LARGE SCALE GENOMIC DNA]</scope>
    <source>
        <strain evidence="2">Sporomusa sphaeroides DSM 2875</strain>
    </source>
</reference>
<dbReference type="KEGG" id="ssph:SPSPH_047190"/>
<keyword evidence="1" id="KW-0812">Transmembrane</keyword>
<geneLocation type="plasmid" evidence="3 4">
    <name>pSSP59</name>
</geneLocation>
<dbReference type="Gene3D" id="3.30.70.60">
    <property type="match status" value="1"/>
</dbReference>
<evidence type="ECO:0000256" key="1">
    <source>
        <dbReference type="SAM" id="Phobius"/>
    </source>
</evidence>
<dbReference type="RefSeq" id="WP_075758113.1">
    <property type="nucleotide sequence ID" value="NZ_CP146992.1"/>
</dbReference>
<proteinExistence type="predicted"/>
<evidence type="ECO:0008006" key="6">
    <source>
        <dbReference type="Google" id="ProtNLM"/>
    </source>
</evidence>
<dbReference type="Proteomes" id="UP000186950">
    <property type="component" value="Plasmid pSSP59"/>
</dbReference>
<organism evidence="3 4">
    <name type="scientific">Sporomusa sphaeroides DSM 2875</name>
    <dbReference type="NCBI Taxonomy" id="1337886"/>
    <lineage>
        <taxon>Bacteria</taxon>
        <taxon>Bacillati</taxon>
        <taxon>Bacillota</taxon>
        <taxon>Negativicutes</taxon>
        <taxon>Selenomonadales</taxon>
        <taxon>Sporomusaceae</taxon>
        <taxon>Sporomusa</taxon>
    </lineage>
</organism>
<dbReference type="EMBL" id="FCOW01000042">
    <property type="protein sequence ID" value="CVK21674.1"/>
    <property type="molecule type" value="Genomic_DNA"/>
</dbReference>
<keyword evidence="5" id="KW-1185">Reference proteome</keyword>
<dbReference type="Proteomes" id="UP000245702">
    <property type="component" value="Unassembled WGS sequence"/>
</dbReference>
<feature type="transmembrane region" description="Helical" evidence="1">
    <location>
        <begin position="20"/>
        <end position="40"/>
    </location>
</feature>
<sequence length="186" mass="21224">MDLKTQLEQSKKDKSKRLALIKKLLIMFALIFPLTVFGYVEVYTAKIAVDRVEKEIQQINQYLLAAETNNQVYMKKLAQNRIPVDKTELDQIQSKLIEKMRSENLNLDTIHTVNNNTKSKASAGEAGPAPGAEYEIKFTGSWADSMRFIRYLQNGDVFLNVTAFKMDTISRSTSVVTTLKYKVFTE</sequence>
<dbReference type="EMBL" id="CP146992">
    <property type="protein sequence ID" value="WXA41907.1"/>
    <property type="molecule type" value="Genomic_DNA"/>
</dbReference>
<name>A0A1U7M9U2_9FIRM</name>
<reference evidence="3" key="2">
    <citation type="submission" date="2024-03" db="EMBL/GenBank/DDBJ databases">
        <title>Complete genome sequence of Sporomusa sphaeroides DSM 2875T isolated from mud of the Leine river and Sporomusa ovata DSM 2662T isolated from sugar beet leaf silage.</title>
        <authorList>
            <person name="Boeer T."/>
            <person name="Lueschen A."/>
            <person name="Daniel R."/>
            <person name="Poehlein A."/>
        </authorList>
    </citation>
    <scope>NUCLEOTIDE SEQUENCE</scope>
    <source>
        <strain evidence="3">DSM 2875</strain>
        <plasmid evidence="3">pSSP59</plasmid>
    </source>
</reference>